<dbReference type="GO" id="GO:0008270">
    <property type="term" value="F:zinc ion binding"/>
    <property type="evidence" value="ECO:0007669"/>
    <property type="project" value="UniProtKB-KW"/>
</dbReference>
<evidence type="ECO:0000313" key="4">
    <source>
        <dbReference type="EMBL" id="GAX80895.1"/>
    </source>
</evidence>
<protein>
    <recommendedName>
        <fullName evidence="3">C2H2-type domain-containing protein</fullName>
    </recommendedName>
</protein>
<name>A0A250XCS6_9CHLO</name>
<evidence type="ECO:0000313" key="5">
    <source>
        <dbReference type="Proteomes" id="UP000232323"/>
    </source>
</evidence>
<comment type="caution">
    <text evidence="4">The sequence shown here is derived from an EMBL/GenBank/DDBJ whole genome shotgun (WGS) entry which is preliminary data.</text>
</comment>
<dbReference type="Proteomes" id="UP000232323">
    <property type="component" value="Unassembled WGS sequence"/>
</dbReference>
<feature type="compositionally biased region" description="Polar residues" evidence="2">
    <location>
        <begin position="265"/>
        <end position="275"/>
    </location>
</feature>
<feature type="compositionally biased region" description="Polar residues" evidence="2">
    <location>
        <begin position="503"/>
        <end position="517"/>
    </location>
</feature>
<keyword evidence="1" id="KW-0479">Metal-binding</keyword>
<dbReference type="PANTHER" id="PTHR35744:SF4">
    <property type="entry name" value="OS04G0464600 PROTEIN"/>
    <property type="match status" value="1"/>
</dbReference>
<accession>A0A250XCS6</accession>
<proteinExistence type="predicted"/>
<sequence>MCCVEAGKGEAYYKRMLANKAERSGKFLDADFLIDSDKKCRHAPGSDISLLDSYLKSAVDSYWTGRPERPWLSDTAGLGDFDGPLPAANATGKMTSSTSLRDQSLLLDGDLVSDDTDAPVKEKRPKVKKGIIIPAPSEIGGAQNLPLPNLSSMGNACNMVHVFWDLEDKHPGVQDPRVVSHRLRQVAAAYGEVEGVYAYATRKVSNWVPDAIIEAAAEAWQVVEAARLQRQVAGSRHAAAGDNQLSSQTQDKDHARNTTDDMARRSNSALTTPVSQLRGSVQTLVSITSSNPAAAAAGAGAASPLHSHKYLCPVCGALRRSQEALDAHIQGVHHGVKTSSHLSNRGNHAKHHGSHNQSATSAVSSAPVISDSGSNSWLPPRNGPNRAIGRVLKYYNSYGSEFVPPPGHQLSLRYILRCEGADVRVAQNAEEDSCIAVASGLLKLGSQLVTRGDAYMDATSSTSAGRFSTAESVSQSNSKLRRHGSSRSNQAQKGVGERMESSAVHTTRSIPLGSLSQEQSAHARPLVVVVSDDTRLTGPLQELKALGFSILVVSSDALQTNHPSRTIAAPMQRDLMDQGSRLKSSRFQSGLFEVADLVLSWNAVRSGEYRVGRFLKKTSVND</sequence>
<reference evidence="4 5" key="1">
    <citation type="submission" date="2017-08" db="EMBL/GenBank/DDBJ databases">
        <title>Acidophilic green algal genome provides insights into adaptation to an acidic environment.</title>
        <authorList>
            <person name="Hirooka S."/>
            <person name="Hirose Y."/>
            <person name="Kanesaki Y."/>
            <person name="Higuchi S."/>
            <person name="Fujiwara T."/>
            <person name="Onuma R."/>
            <person name="Era A."/>
            <person name="Ohbayashi R."/>
            <person name="Uzuka A."/>
            <person name="Nozaki H."/>
            <person name="Yoshikawa H."/>
            <person name="Miyagishima S.Y."/>
        </authorList>
    </citation>
    <scope>NUCLEOTIDE SEQUENCE [LARGE SCALE GENOMIC DNA]</scope>
    <source>
        <strain evidence="4 5">NIES-2499</strain>
    </source>
</reference>
<dbReference type="AlphaFoldDB" id="A0A250XCS6"/>
<feature type="compositionally biased region" description="Polar residues" evidence="2">
    <location>
        <begin position="459"/>
        <end position="478"/>
    </location>
</feature>
<feature type="region of interest" description="Disordered" evidence="2">
    <location>
        <begin position="337"/>
        <end position="381"/>
    </location>
</feature>
<dbReference type="OrthoDB" id="3518456at2759"/>
<feature type="region of interest" description="Disordered" evidence="2">
    <location>
        <begin position="234"/>
        <end position="275"/>
    </location>
</feature>
<gene>
    <name evidence="4" type="ORF">CEUSTIGMA_g8330.t1</name>
</gene>
<feature type="compositionally biased region" description="Polar residues" evidence="2">
    <location>
        <begin position="337"/>
        <end position="346"/>
    </location>
</feature>
<feature type="region of interest" description="Disordered" evidence="2">
    <location>
        <begin position="459"/>
        <end position="517"/>
    </location>
</feature>
<feature type="compositionally biased region" description="Basic and acidic residues" evidence="2">
    <location>
        <begin position="250"/>
        <end position="264"/>
    </location>
</feature>
<organism evidence="4 5">
    <name type="scientific">Chlamydomonas eustigma</name>
    <dbReference type="NCBI Taxonomy" id="1157962"/>
    <lineage>
        <taxon>Eukaryota</taxon>
        <taxon>Viridiplantae</taxon>
        <taxon>Chlorophyta</taxon>
        <taxon>core chlorophytes</taxon>
        <taxon>Chlorophyceae</taxon>
        <taxon>CS clade</taxon>
        <taxon>Chlamydomonadales</taxon>
        <taxon>Chlamydomonadaceae</taxon>
        <taxon>Chlamydomonas</taxon>
    </lineage>
</organism>
<dbReference type="EMBL" id="BEGY01000058">
    <property type="protein sequence ID" value="GAX80895.1"/>
    <property type="molecule type" value="Genomic_DNA"/>
</dbReference>
<dbReference type="InterPro" id="IPR013087">
    <property type="entry name" value="Znf_C2H2_type"/>
</dbReference>
<feature type="compositionally biased region" description="Polar residues" evidence="2">
    <location>
        <begin position="355"/>
        <end position="364"/>
    </location>
</feature>
<dbReference type="PROSITE" id="PS50157">
    <property type="entry name" value="ZINC_FINGER_C2H2_2"/>
    <property type="match status" value="1"/>
</dbReference>
<keyword evidence="1" id="KW-0863">Zinc-finger</keyword>
<keyword evidence="1" id="KW-0862">Zinc</keyword>
<keyword evidence="5" id="KW-1185">Reference proteome</keyword>
<evidence type="ECO:0000256" key="1">
    <source>
        <dbReference type="PROSITE-ProRule" id="PRU00042"/>
    </source>
</evidence>
<feature type="domain" description="C2H2-type" evidence="3">
    <location>
        <begin position="310"/>
        <end position="338"/>
    </location>
</feature>
<evidence type="ECO:0000256" key="2">
    <source>
        <dbReference type="SAM" id="MobiDB-lite"/>
    </source>
</evidence>
<evidence type="ECO:0000259" key="3">
    <source>
        <dbReference type="PROSITE" id="PS50157"/>
    </source>
</evidence>
<dbReference type="PANTHER" id="PTHR35744">
    <property type="entry name" value="C2H2-TYPE DOMAIN-CONTAINING PROTEIN"/>
    <property type="match status" value="1"/>
</dbReference>